<dbReference type="CDD" id="cd09274">
    <property type="entry name" value="RNase_HI_RT_Ty3"/>
    <property type="match status" value="1"/>
</dbReference>
<organism evidence="10 11">
    <name type="scientific">Brachionus calyciflorus</name>
    <dbReference type="NCBI Taxonomy" id="104777"/>
    <lineage>
        <taxon>Eukaryota</taxon>
        <taxon>Metazoa</taxon>
        <taxon>Spiralia</taxon>
        <taxon>Gnathifera</taxon>
        <taxon>Rotifera</taxon>
        <taxon>Eurotatoria</taxon>
        <taxon>Monogononta</taxon>
        <taxon>Pseudotrocha</taxon>
        <taxon>Ploima</taxon>
        <taxon>Brachionidae</taxon>
        <taxon>Brachionus</taxon>
    </lineage>
</organism>
<evidence type="ECO:0000256" key="4">
    <source>
        <dbReference type="ARBA" id="ARBA00022722"/>
    </source>
</evidence>
<evidence type="ECO:0000313" key="10">
    <source>
        <dbReference type="EMBL" id="CAF1074989.1"/>
    </source>
</evidence>
<dbReference type="EMBL" id="CAJNOC010006308">
    <property type="protein sequence ID" value="CAF1074989.1"/>
    <property type="molecule type" value="Genomic_DNA"/>
</dbReference>
<dbReference type="GO" id="GO:0008233">
    <property type="term" value="F:peptidase activity"/>
    <property type="evidence" value="ECO:0007669"/>
    <property type="project" value="UniProtKB-KW"/>
</dbReference>
<reference evidence="10" key="1">
    <citation type="submission" date="2021-02" db="EMBL/GenBank/DDBJ databases">
        <authorList>
            <person name="Nowell W R."/>
        </authorList>
    </citation>
    <scope>NUCLEOTIDE SEQUENCE</scope>
    <source>
        <strain evidence="10">Ploen Becks lab</strain>
    </source>
</reference>
<dbReference type="FunFam" id="3.10.20.370:FF:000001">
    <property type="entry name" value="Retrovirus-related Pol polyprotein from transposon 17.6-like protein"/>
    <property type="match status" value="1"/>
</dbReference>
<dbReference type="OrthoDB" id="116078at2759"/>
<evidence type="ECO:0000256" key="6">
    <source>
        <dbReference type="ARBA" id="ARBA00022801"/>
    </source>
</evidence>
<keyword evidence="3" id="KW-0548">Nucleotidyltransferase</keyword>
<dbReference type="InterPro" id="IPR043128">
    <property type="entry name" value="Rev_trsase/Diguanyl_cyclase"/>
</dbReference>
<dbReference type="PROSITE" id="PS50878">
    <property type="entry name" value="RT_POL"/>
    <property type="match status" value="1"/>
</dbReference>
<dbReference type="InterPro" id="IPR043502">
    <property type="entry name" value="DNA/RNA_pol_sf"/>
</dbReference>
<proteinExistence type="predicted"/>
<dbReference type="PANTHER" id="PTHR37984">
    <property type="entry name" value="PROTEIN CBG26694"/>
    <property type="match status" value="1"/>
</dbReference>
<evidence type="ECO:0000256" key="2">
    <source>
        <dbReference type="ARBA" id="ARBA00022679"/>
    </source>
</evidence>
<dbReference type="InterPro" id="IPR041577">
    <property type="entry name" value="RT_RNaseH_2"/>
</dbReference>
<dbReference type="AlphaFoldDB" id="A0A814M824"/>
<feature type="domain" description="Reverse transcriptase" evidence="9">
    <location>
        <begin position="2"/>
        <end position="201"/>
    </location>
</feature>
<dbReference type="InterPro" id="IPR000477">
    <property type="entry name" value="RT_dom"/>
</dbReference>
<evidence type="ECO:0000259" key="9">
    <source>
        <dbReference type="PROSITE" id="PS50878"/>
    </source>
</evidence>
<keyword evidence="7" id="KW-0695">RNA-directed DNA polymerase</keyword>
<dbReference type="GO" id="GO:0006508">
    <property type="term" value="P:proteolysis"/>
    <property type="evidence" value="ECO:0007669"/>
    <property type="project" value="UniProtKB-KW"/>
</dbReference>
<evidence type="ECO:0000313" key="11">
    <source>
        <dbReference type="Proteomes" id="UP000663879"/>
    </source>
</evidence>
<evidence type="ECO:0000256" key="5">
    <source>
        <dbReference type="ARBA" id="ARBA00022759"/>
    </source>
</evidence>
<keyword evidence="8" id="KW-0511">Multifunctional enzyme</keyword>
<keyword evidence="11" id="KW-1185">Reference proteome</keyword>
<dbReference type="GO" id="GO:0004519">
    <property type="term" value="F:endonuclease activity"/>
    <property type="evidence" value="ECO:0007669"/>
    <property type="project" value="UniProtKB-KW"/>
</dbReference>
<dbReference type="Pfam" id="PF00078">
    <property type="entry name" value="RVT_1"/>
    <property type="match status" value="2"/>
</dbReference>
<dbReference type="PANTHER" id="PTHR37984:SF5">
    <property type="entry name" value="PROTEIN NYNRIN-LIKE"/>
    <property type="match status" value="1"/>
</dbReference>
<comment type="caution">
    <text evidence="10">The sequence shown here is derived from an EMBL/GenBank/DDBJ whole genome shotgun (WGS) entry which is preliminary data.</text>
</comment>
<evidence type="ECO:0000256" key="3">
    <source>
        <dbReference type="ARBA" id="ARBA00022695"/>
    </source>
</evidence>
<dbReference type="Gene3D" id="3.30.70.270">
    <property type="match status" value="2"/>
</dbReference>
<dbReference type="FunFam" id="3.30.70.270:FF:000020">
    <property type="entry name" value="Transposon Tf2-6 polyprotein-like Protein"/>
    <property type="match status" value="1"/>
</dbReference>
<dbReference type="Pfam" id="PF17919">
    <property type="entry name" value="RT_RNaseH_2"/>
    <property type="match status" value="1"/>
</dbReference>
<dbReference type="InterPro" id="IPR050951">
    <property type="entry name" value="Retrovirus_Pol_polyprotein"/>
</dbReference>
<dbReference type="Gene3D" id="3.10.20.370">
    <property type="match status" value="1"/>
</dbReference>
<dbReference type="Proteomes" id="UP000663879">
    <property type="component" value="Unassembled WGS sequence"/>
</dbReference>
<name>A0A814M824_9BILA</name>
<keyword evidence="6" id="KW-0378">Hydrolase</keyword>
<dbReference type="GO" id="GO:0003964">
    <property type="term" value="F:RNA-directed DNA polymerase activity"/>
    <property type="evidence" value="ECO:0007669"/>
    <property type="project" value="UniProtKB-KW"/>
</dbReference>
<protein>
    <recommendedName>
        <fullName evidence="9">Reverse transcriptase domain-containing protein</fullName>
    </recommendedName>
</protein>
<sequence>MLDNDIIEPSTSPWASPVIIVPKKDGTRRFCVDYRKLNKKTRTERWPLPRIEDILDRLSGSNFFTTLDLMSRYWQIEMDNESRKFTAFSTPDGHYQFKRMPFGLKNAPAQFSKIMSNDIIIHSKTAEDHAERIKIISQLLREANLKIKPSKCKWFSRKAHILGFIVSGSTIEMDPEKISAILDMKPPKDLKQLQSFLGMANYYRKFIRGYAMITTSLFQCIRKKKFEWGNQEQEAFETVKSALMSKPILRQPVLNRKFIIYTDASYHAISAILCQVDNDGNEYVVAYSSRILKNAEIHYGITEKECLAVVFGVKKYRIYVYGTEFDVVTDHLALKWLMSISDPTARLAR</sequence>
<dbReference type="SUPFAM" id="SSF56672">
    <property type="entry name" value="DNA/RNA polymerases"/>
    <property type="match status" value="1"/>
</dbReference>
<evidence type="ECO:0000256" key="7">
    <source>
        <dbReference type="ARBA" id="ARBA00022918"/>
    </source>
</evidence>
<keyword evidence="2" id="KW-0808">Transferase</keyword>
<evidence type="ECO:0000256" key="1">
    <source>
        <dbReference type="ARBA" id="ARBA00022670"/>
    </source>
</evidence>
<dbReference type="FunFam" id="3.10.10.10:FF:000007">
    <property type="entry name" value="Retrovirus-related Pol polyprotein from transposon 17.6-like Protein"/>
    <property type="match status" value="1"/>
</dbReference>
<evidence type="ECO:0000256" key="8">
    <source>
        <dbReference type="ARBA" id="ARBA00023268"/>
    </source>
</evidence>
<keyword evidence="1" id="KW-0645">Protease</keyword>
<accession>A0A814M824</accession>
<keyword evidence="4" id="KW-0540">Nuclease</keyword>
<dbReference type="CDD" id="cd01647">
    <property type="entry name" value="RT_LTR"/>
    <property type="match status" value="1"/>
</dbReference>
<keyword evidence="5" id="KW-0255">Endonuclease</keyword>
<gene>
    <name evidence="10" type="ORF">OXX778_LOCUS19918</name>
</gene>
<dbReference type="Gene3D" id="3.10.10.10">
    <property type="entry name" value="HIV Type 1 Reverse Transcriptase, subunit A, domain 1"/>
    <property type="match status" value="1"/>
</dbReference>